<comment type="caution">
    <text evidence="4">The sequence shown here is derived from an EMBL/GenBank/DDBJ whole genome shotgun (WGS) entry which is preliminary data.</text>
</comment>
<feature type="non-terminal residue" evidence="4">
    <location>
        <position position="1"/>
    </location>
</feature>
<proteinExistence type="predicted"/>
<keyword evidence="2" id="KW-0472">Membrane</keyword>
<gene>
    <name evidence="4" type="ORF">E2R66_28160</name>
</gene>
<dbReference type="Proteomes" id="UP000297540">
    <property type="component" value="Unassembled WGS sequence"/>
</dbReference>
<name>A0A4Y8RYT1_9SPHI</name>
<feature type="region of interest" description="Disordered" evidence="1">
    <location>
        <begin position="170"/>
        <end position="201"/>
    </location>
</feature>
<evidence type="ECO:0000256" key="1">
    <source>
        <dbReference type="SAM" id="MobiDB-lite"/>
    </source>
</evidence>
<organism evidence="4 5">
    <name type="scientific">Mucilaginibacter psychrotolerans</name>
    <dbReference type="NCBI Taxonomy" id="1524096"/>
    <lineage>
        <taxon>Bacteria</taxon>
        <taxon>Pseudomonadati</taxon>
        <taxon>Bacteroidota</taxon>
        <taxon>Sphingobacteriia</taxon>
        <taxon>Sphingobacteriales</taxon>
        <taxon>Sphingobacteriaceae</taxon>
        <taxon>Mucilaginibacter</taxon>
    </lineage>
</organism>
<keyword evidence="2" id="KW-0812">Transmembrane</keyword>
<feature type="compositionally biased region" description="Basic and acidic residues" evidence="1">
    <location>
        <begin position="190"/>
        <end position="200"/>
    </location>
</feature>
<dbReference type="AlphaFoldDB" id="A0A4Y8RYT1"/>
<dbReference type="Pfam" id="PF13586">
    <property type="entry name" value="DDE_Tnp_1_2"/>
    <property type="match status" value="1"/>
</dbReference>
<protein>
    <submittedName>
        <fullName evidence="4">IS5/IS1182 family transposase</fullName>
    </submittedName>
</protein>
<feature type="domain" description="Transposase DDE" evidence="3">
    <location>
        <begin position="145"/>
        <end position="235"/>
    </location>
</feature>
<accession>A0A4Y8RYT1</accession>
<evidence type="ECO:0000256" key="2">
    <source>
        <dbReference type="SAM" id="Phobius"/>
    </source>
</evidence>
<dbReference type="EMBL" id="SOZE01000087">
    <property type="protein sequence ID" value="TFF29700.1"/>
    <property type="molecule type" value="Genomic_DNA"/>
</dbReference>
<evidence type="ECO:0000259" key="3">
    <source>
        <dbReference type="Pfam" id="PF13586"/>
    </source>
</evidence>
<reference evidence="4 5" key="1">
    <citation type="journal article" date="2017" name="Int. J. Syst. Evol. Microbiol.">
        <title>Mucilaginibacterpsychrotolerans sp. nov., isolated from peatlands.</title>
        <authorList>
            <person name="Deng Y."/>
            <person name="Shen L."/>
            <person name="Xu B."/>
            <person name="Liu Y."/>
            <person name="Gu Z."/>
            <person name="Liu H."/>
            <person name="Zhou Y."/>
        </authorList>
    </citation>
    <scope>NUCLEOTIDE SEQUENCE [LARGE SCALE GENOMIC DNA]</scope>
    <source>
        <strain evidence="4 5">NH7-4</strain>
    </source>
</reference>
<evidence type="ECO:0000313" key="5">
    <source>
        <dbReference type="Proteomes" id="UP000297540"/>
    </source>
</evidence>
<dbReference type="InterPro" id="IPR025668">
    <property type="entry name" value="Tnp_DDE_dom"/>
</dbReference>
<keyword evidence="5" id="KW-1185">Reference proteome</keyword>
<dbReference type="OrthoDB" id="1454687at2"/>
<dbReference type="RefSeq" id="WP_158288536.1">
    <property type="nucleotide sequence ID" value="NZ_SOZE01000087.1"/>
</dbReference>
<feature type="transmembrane region" description="Helical" evidence="2">
    <location>
        <begin position="245"/>
        <end position="261"/>
    </location>
</feature>
<evidence type="ECO:0000313" key="4">
    <source>
        <dbReference type="EMBL" id="TFF29700.1"/>
    </source>
</evidence>
<sequence>NTAKKKKKNKKELYKAIGKQLNYLKRNLGTIDKLLDSCPQIPFTKRDYKIYLVIQHIYAQQLQMHRDKSHSHPDRIVNIYQPHVRAIVRGKAKSMVEFGAKLGVSEQLGYVRINTLSWDAYNESRDLPGQVEAYRELNGHYPEVVITDTIYGARENRQWLKDRGIRYSGKALGRPTKTPQTPYQKRKFKKEQGERNHIEGKFGQGKNGYNLNKIRARTAPTSESWIACIMFVMNLVKFFKDFSSAVFQMLVSILYIMATYLKEQLVPIWYHIQNSGKYTPKRLLLNI</sequence>
<keyword evidence="2" id="KW-1133">Transmembrane helix</keyword>